<dbReference type="InterPro" id="IPR032109">
    <property type="entry name" value="Big_3_5"/>
</dbReference>
<dbReference type="Gene3D" id="2.60.40.2700">
    <property type="match status" value="1"/>
</dbReference>
<dbReference type="AlphaFoldDB" id="A0A286DW49"/>
<dbReference type="EMBL" id="OCNE01000008">
    <property type="protein sequence ID" value="SOD62882.1"/>
    <property type="molecule type" value="Genomic_DNA"/>
</dbReference>
<evidence type="ECO:0000259" key="2">
    <source>
        <dbReference type="Pfam" id="PF16640"/>
    </source>
</evidence>
<evidence type="ECO:0000256" key="1">
    <source>
        <dbReference type="SAM" id="SignalP"/>
    </source>
</evidence>
<organism evidence="3 4">
    <name type="scientific">Streptomyces zhaozhouensis</name>
    <dbReference type="NCBI Taxonomy" id="1300267"/>
    <lineage>
        <taxon>Bacteria</taxon>
        <taxon>Bacillati</taxon>
        <taxon>Actinomycetota</taxon>
        <taxon>Actinomycetes</taxon>
        <taxon>Kitasatosporales</taxon>
        <taxon>Streptomycetaceae</taxon>
        <taxon>Streptomyces</taxon>
    </lineage>
</organism>
<dbReference type="InterPro" id="IPR013783">
    <property type="entry name" value="Ig-like_fold"/>
</dbReference>
<keyword evidence="1" id="KW-0732">Signal</keyword>
<sequence length="803" mass="84949">MTSALIRRSAACLATAMVATTVITLQSTPALAADGPAPEPREYRVLQDLHTDAVSTFLDEETLNLGSKADVPEGTGTRFAADEVWFHVDDDSATTVPEGFEFIAPEGASVWLTPESNPGGDQLWPGFSTESVPAGAVDDDRTTFTLNEVEGPGDLEVFTTGGPGSVNRLWSSDEDFRSFEVGRTHMHANWAFTEAGTYRLSVEAEVFRSGEPVSTSATYTFVVGDLPETVATGATLTSSATEIALGESVDLTASVTPASVEGYLEFRAGDAVLGHEPVAAGEASLTTDALGLGNQSVTARFVPETTNLAEASTSDPVAIAVTEPGGEPFRVEGLASSYQPGDELVAEAVGVSAGEGQSFRWVVRPVGATSSGYAAGTGPRLVKAMSASDDGYELKAQLLTGTSVEAETAWQPLAVEPLGEVPSLTRVNDETIYAGDTFAFRLSGREVAEGETLELVRRSGSPWFDAADGLSDVTFPEPDRVAVTTTLTGETEYAVRVVRDGLAVAQSAPVTTEINEREVLFEGLRSLYREGATLQVDTTVHPELEDATYSWRMPYDTVLKEGSAPEALSFERTMTMADDGQTLYFVMTRGDVTISEAIQLRVTDAPAEEQILAFADLADHYHQGSPIDFSLVADPPIGEGDTIDWEWRWPGAQEWDSLPDASGLEHTLVAEQALDGVEVRATLTLGDDAASPITADPVTVYVDDHGAAPRQTVTVTGETEYAAGDTATLSAEVETGTVLTGYQWYERAPDAGEAVPVPGATGPEYAFATSAEQDGHEFSVAVVTPSGEIAYGPSDPVTLTVTR</sequence>
<evidence type="ECO:0000313" key="4">
    <source>
        <dbReference type="Proteomes" id="UP000219072"/>
    </source>
</evidence>
<feature type="signal peptide" evidence="1">
    <location>
        <begin position="1"/>
        <end position="32"/>
    </location>
</feature>
<dbReference type="NCBIfam" id="TIGR03769">
    <property type="entry name" value="P_ac_wall_RPT"/>
    <property type="match status" value="1"/>
</dbReference>
<dbReference type="NCBIfam" id="NF038134">
    <property type="entry name" value="choice_anch_M"/>
    <property type="match status" value="1"/>
</dbReference>
<feature type="domain" description="Bacterial Ig-like" evidence="2">
    <location>
        <begin position="236"/>
        <end position="322"/>
    </location>
</feature>
<accession>A0A286DW49</accession>
<proteinExistence type="predicted"/>
<evidence type="ECO:0000313" key="3">
    <source>
        <dbReference type="EMBL" id="SOD62882.1"/>
    </source>
</evidence>
<dbReference type="InterPro" id="IPR022435">
    <property type="entry name" value="Surface-anchored_actinobac"/>
</dbReference>
<name>A0A286DW49_9ACTN</name>
<dbReference type="Gene3D" id="2.60.40.10">
    <property type="entry name" value="Immunoglobulins"/>
    <property type="match status" value="1"/>
</dbReference>
<protein>
    <submittedName>
        <fullName evidence="3">Surface-anchored protein</fullName>
    </submittedName>
</protein>
<gene>
    <name evidence="3" type="ORF">SAMN06297387_10845</name>
</gene>
<reference evidence="3 4" key="1">
    <citation type="submission" date="2017-09" db="EMBL/GenBank/DDBJ databases">
        <authorList>
            <person name="Ehlers B."/>
            <person name="Leendertz F.H."/>
        </authorList>
    </citation>
    <scope>NUCLEOTIDE SEQUENCE [LARGE SCALE GENOMIC DNA]</scope>
    <source>
        <strain evidence="3 4">CGMCC 4.7095</strain>
    </source>
</reference>
<dbReference type="Proteomes" id="UP000219072">
    <property type="component" value="Unassembled WGS sequence"/>
</dbReference>
<dbReference type="Pfam" id="PF16640">
    <property type="entry name" value="Big_3_5"/>
    <property type="match status" value="1"/>
</dbReference>
<feature type="chain" id="PRO_5012334862" evidence="1">
    <location>
        <begin position="33"/>
        <end position="803"/>
    </location>
</feature>
<keyword evidence="4" id="KW-1185">Reference proteome</keyword>
<dbReference type="GO" id="GO:0005975">
    <property type="term" value="P:carbohydrate metabolic process"/>
    <property type="evidence" value="ECO:0007669"/>
    <property type="project" value="UniProtKB-ARBA"/>
</dbReference>